<dbReference type="Gene3D" id="1.20.1250.20">
    <property type="entry name" value="MFS general substrate transporter like domains"/>
    <property type="match status" value="2"/>
</dbReference>
<evidence type="ECO:0000256" key="4">
    <source>
        <dbReference type="SAM" id="Phobius"/>
    </source>
</evidence>
<feature type="transmembrane region" description="Helical" evidence="4">
    <location>
        <begin position="239"/>
        <end position="260"/>
    </location>
</feature>
<feature type="transmembrane region" description="Helical" evidence="4">
    <location>
        <begin position="267"/>
        <end position="285"/>
    </location>
</feature>
<feature type="transmembrane region" description="Helical" evidence="4">
    <location>
        <begin position="291"/>
        <end position="311"/>
    </location>
</feature>
<dbReference type="PANTHER" id="PTHR23537:SF1">
    <property type="entry name" value="SUGAR TRANSPORTER"/>
    <property type="match status" value="1"/>
</dbReference>
<sequence>MGRLAVGGLLALAVGIGISRFVYTPILPFMEAGLGVSKSDAGLIASANYLGYLLGALLGIRQSLPGSTRGWFLFSLIICALTTIAMGFTENFELFLFIRLISGIASAFVMVFGSALILSRLAAEGRPRLSALYFAGVGTGISLSSLLIIFLENMAVGVDIMWIASGLLSLVFIVPVFFFVPAAPEIIVGGEAGRSLRYSRPLKALILSYFLFGFGYIITATFISTLVRQIPEVQWMQSIIWLVVGVAAIPSVALWGWLGGIYGNGRIYSVACLILAFGVAASVIWEHPFILLLSAVILGNTLVGITALGLVEARAMAPYHGRQILAVMTLSFGVGQTIGPGFAGYVYDYFGDFFIASLIAAGVLVISSLLVWRVDERKQLCPSPSSD</sequence>
<feature type="transmembrane region" description="Helical" evidence="4">
    <location>
        <begin position="130"/>
        <end position="150"/>
    </location>
</feature>
<feature type="transmembrane region" description="Helical" evidence="4">
    <location>
        <begin position="94"/>
        <end position="118"/>
    </location>
</feature>
<comment type="caution">
    <text evidence="6">The sequence shown here is derived from an EMBL/GenBank/DDBJ whole genome shotgun (WGS) entry which is preliminary data.</text>
</comment>
<dbReference type="InterPro" id="IPR036259">
    <property type="entry name" value="MFS_trans_sf"/>
</dbReference>
<evidence type="ECO:0000259" key="5">
    <source>
        <dbReference type="PROSITE" id="PS50850"/>
    </source>
</evidence>
<evidence type="ECO:0000313" key="7">
    <source>
        <dbReference type="Proteomes" id="UP000476030"/>
    </source>
</evidence>
<dbReference type="PANTHER" id="PTHR23537">
    <property type="match status" value="1"/>
</dbReference>
<keyword evidence="3 4" id="KW-0472">Membrane</keyword>
<feature type="transmembrane region" description="Helical" evidence="4">
    <location>
        <begin position="41"/>
        <end position="59"/>
    </location>
</feature>
<evidence type="ECO:0000256" key="1">
    <source>
        <dbReference type="ARBA" id="ARBA00022692"/>
    </source>
</evidence>
<dbReference type="PROSITE" id="PS50850">
    <property type="entry name" value="MFS"/>
    <property type="match status" value="1"/>
</dbReference>
<evidence type="ECO:0000256" key="2">
    <source>
        <dbReference type="ARBA" id="ARBA00022989"/>
    </source>
</evidence>
<evidence type="ECO:0000313" key="6">
    <source>
        <dbReference type="EMBL" id="MZR32129.1"/>
    </source>
</evidence>
<dbReference type="EMBL" id="WTUW01000009">
    <property type="protein sequence ID" value="MZR32129.1"/>
    <property type="molecule type" value="Genomic_DNA"/>
</dbReference>
<keyword evidence="2 4" id="KW-1133">Transmembrane helix</keyword>
<feature type="transmembrane region" description="Helical" evidence="4">
    <location>
        <begin position="71"/>
        <end position="88"/>
    </location>
</feature>
<reference evidence="6 7" key="1">
    <citation type="submission" date="2019-12" db="EMBL/GenBank/DDBJ databases">
        <title>Snethiella sp. nov. sp. isolated from sea sand.</title>
        <authorList>
            <person name="Kim J."/>
            <person name="Jeong S.E."/>
            <person name="Jung H.S."/>
            <person name="Jeon C.O."/>
        </authorList>
    </citation>
    <scope>NUCLEOTIDE SEQUENCE [LARGE SCALE GENOMIC DNA]</scope>
    <source>
        <strain evidence="6 7">DP05</strain>
    </source>
</reference>
<dbReference type="AlphaFoldDB" id="A0A6L8WBS9"/>
<feature type="transmembrane region" description="Helical" evidence="4">
    <location>
        <begin position="204"/>
        <end position="227"/>
    </location>
</feature>
<feature type="transmembrane region" description="Helical" evidence="4">
    <location>
        <begin position="323"/>
        <end position="347"/>
    </location>
</feature>
<evidence type="ECO:0000256" key="3">
    <source>
        <dbReference type="ARBA" id="ARBA00023136"/>
    </source>
</evidence>
<feature type="domain" description="Major facilitator superfamily (MFS) profile" evidence="5">
    <location>
        <begin position="3"/>
        <end position="379"/>
    </location>
</feature>
<protein>
    <submittedName>
        <fullName evidence="6">YbfB/YjiJ family MFS transporter</fullName>
    </submittedName>
</protein>
<dbReference type="SUPFAM" id="SSF103473">
    <property type="entry name" value="MFS general substrate transporter"/>
    <property type="match status" value="1"/>
</dbReference>
<dbReference type="GO" id="GO:0022857">
    <property type="term" value="F:transmembrane transporter activity"/>
    <property type="evidence" value="ECO:0007669"/>
    <property type="project" value="InterPro"/>
</dbReference>
<feature type="transmembrane region" description="Helical" evidence="4">
    <location>
        <begin position="353"/>
        <end position="372"/>
    </location>
</feature>
<dbReference type="Proteomes" id="UP000476030">
    <property type="component" value="Unassembled WGS sequence"/>
</dbReference>
<dbReference type="Pfam" id="PF06779">
    <property type="entry name" value="MFS_4"/>
    <property type="match status" value="1"/>
</dbReference>
<keyword evidence="7" id="KW-1185">Reference proteome</keyword>
<dbReference type="CDD" id="cd06180">
    <property type="entry name" value="MFS_YjiJ"/>
    <property type="match status" value="1"/>
</dbReference>
<keyword evidence="1 4" id="KW-0812">Transmembrane</keyword>
<accession>A0A6L8WBS9</accession>
<gene>
    <name evidence="6" type="ORF">GQE98_15935</name>
</gene>
<organism evidence="6 7">
    <name type="scientific">Sneathiella litorea</name>
    <dbReference type="NCBI Taxonomy" id="2606216"/>
    <lineage>
        <taxon>Bacteria</taxon>
        <taxon>Pseudomonadati</taxon>
        <taxon>Pseudomonadota</taxon>
        <taxon>Alphaproteobacteria</taxon>
        <taxon>Sneathiellales</taxon>
        <taxon>Sneathiellaceae</taxon>
        <taxon>Sneathiella</taxon>
    </lineage>
</organism>
<feature type="transmembrane region" description="Helical" evidence="4">
    <location>
        <begin position="162"/>
        <end position="183"/>
    </location>
</feature>
<dbReference type="GO" id="GO:0005886">
    <property type="term" value="C:plasma membrane"/>
    <property type="evidence" value="ECO:0007669"/>
    <property type="project" value="TreeGrafter"/>
</dbReference>
<name>A0A6L8WBS9_9PROT</name>
<dbReference type="InterPro" id="IPR010645">
    <property type="entry name" value="MFS_4"/>
</dbReference>
<proteinExistence type="predicted"/>
<dbReference type="InterPro" id="IPR020846">
    <property type="entry name" value="MFS_dom"/>
</dbReference>